<proteinExistence type="predicted"/>
<comment type="caution">
    <text evidence="2">The sequence shown here is derived from an EMBL/GenBank/DDBJ whole genome shotgun (WGS) entry which is preliminary data.</text>
</comment>
<accession>A0A4S5BHC0</accession>
<evidence type="ECO:0000313" key="2">
    <source>
        <dbReference type="EMBL" id="THJ31767.1"/>
    </source>
</evidence>
<dbReference type="AlphaFoldDB" id="A0A4S5BHC0"/>
<keyword evidence="3" id="KW-1185">Reference proteome</keyword>
<feature type="compositionally biased region" description="Acidic residues" evidence="1">
    <location>
        <begin position="66"/>
        <end position="81"/>
    </location>
</feature>
<dbReference type="EMBL" id="SSWX01000020">
    <property type="protein sequence ID" value="THJ31767.1"/>
    <property type="molecule type" value="Genomic_DNA"/>
</dbReference>
<reference evidence="2 3" key="1">
    <citation type="submission" date="2019-04" db="EMBL/GenBank/DDBJ databases">
        <title>Lampropedia sp YIM MLB12 draf genome.</title>
        <authorList>
            <person name="Wang Y.-X."/>
        </authorList>
    </citation>
    <scope>NUCLEOTIDE SEQUENCE [LARGE SCALE GENOMIC DNA]</scope>
    <source>
        <strain evidence="2 3">YIM MLB12</strain>
    </source>
</reference>
<gene>
    <name evidence="2" type="ORF">E8K88_14065</name>
</gene>
<sequence>MSLAMYIVLDHPEPGFDTFVDGKALASAADELNDLCEQEGLEPLDSFVGQSESELDGFSDDRRDANEDDEDPWAQDSAEEAADWWDAAEGVAWINAVIELIEENPDALEDPDGVLGDLGDFLHVLEKAQAARIRWHFAWDF</sequence>
<organism evidence="2 3">
    <name type="scientific">Lampropedia aestuarii</name>
    <dbReference type="NCBI Taxonomy" id="2562762"/>
    <lineage>
        <taxon>Bacteria</taxon>
        <taxon>Pseudomonadati</taxon>
        <taxon>Pseudomonadota</taxon>
        <taxon>Betaproteobacteria</taxon>
        <taxon>Burkholderiales</taxon>
        <taxon>Comamonadaceae</taxon>
        <taxon>Lampropedia</taxon>
    </lineage>
</organism>
<evidence type="ECO:0000256" key="1">
    <source>
        <dbReference type="SAM" id="MobiDB-lite"/>
    </source>
</evidence>
<feature type="region of interest" description="Disordered" evidence="1">
    <location>
        <begin position="40"/>
        <end position="81"/>
    </location>
</feature>
<dbReference type="OrthoDB" id="6879702at2"/>
<dbReference type="Proteomes" id="UP000306236">
    <property type="component" value="Unassembled WGS sequence"/>
</dbReference>
<dbReference type="RefSeq" id="WP_136407311.1">
    <property type="nucleotide sequence ID" value="NZ_SSWX01000020.1"/>
</dbReference>
<protein>
    <submittedName>
        <fullName evidence="2">Uncharacterized protein</fullName>
    </submittedName>
</protein>
<name>A0A4S5BHC0_9BURK</name>
<evidence type="ECO:0000313" key="3">
    <source>
        <dbReference type="Proteomes" id="UP000306236"/>
    </source>
</evidence>